<dbReference type="EMBL" id="QUNF01000001">
    <property type="protein sequence ID" value="REG94332.1"/>
    <property type="molecule type" value="Genomic_DNA"/>
</dbReference>
<evidence type="ECO:0000256" key="1">
    <source>
        <dbReference type="SAM" id="SignalP"/>
    </source>
</evidence>
<sequence>MKFQPTGKPCVIIAFSLVMIFLANQTSNAQKQKEQVQSLALKISFGHLGAIKTIKKIVLISSVPGMTISNLSGNLLESDDQLSNGILLNYGAGDVDELIATISWQKPVAELLKMGEMKMWPYLMENGSQGQIERLSKDPWNMPDAPILTVQLDKAGIEGFSFSLQQLLSEGAMWLPEQDIYLSIADKPLDFDQYLTSLTGMRTLKRVNKEPDASYEFFKTQWKDFGNPNVYNFPWQTKYKGTTGHLTVTAAAHGSIYKFAIDRWGNVRPDYASPYEFRMDPIWEGSKWISQVIENGLPILITHLEKDGQRLEMEQFASPLEKIDASNRGYIPSVFFTKVKITGKPGPVTYKVSLNSEVKDQELELKKSTYGWMVSEKATGNILLTIESGNNLTVGMDEGLTEEYGQEYILTISGQLNDGQSLQLLVKLPSPSVEISQRTTLEALTFSSAKNQTVKYWNDWIDQGALFEVPEEAVNELFRANVWHSLILPRHTIDSTGKDHMDLPYSNVAYGQENSDWPINQGVYVDYMIYGLRGYEEVAQNEIKSIFQTQQRPDGRIGGYAEWGVYSPGHLYTIAQNYLLSGNRDHFEQLLPSSLKTLDWTLAKIAESTTGKEGSGLILNPLNDLTTVERAWAFTQAYYVAGLELFGKALARYNHPRAAEVKQISAKMKKDVVMAFARSSVKSPVVQLADGTWINYVPTDALTPRRMLDEWYPTDVDTGPLHLSRLGVFEADSWLTTAMLNDHEDNLFLQNKGAANEPIYVQQSAAYLLRDEPKAVIRSFYSLMASAFSNGQFSPLEHRWAHGQYYGPPSTDGAWFELYRKMLIDEIGDETLMIGQAIPRAWLENGKEIKVKNAPTYFGEISFSIQGESNEHEIVATIELSDRDPPKELWVRLRHPDEKPIRSVMVNGRPWDTFDVKKETIKIPEPNESKYIISVSY</sequence>
<dbReference type="Gene3D" id="1.50.10.10">
    <property type="match status" value="1"/>
</dbReference>
<feature type="chain" id="PRO_5017802654" evidence="1">
    <location>
        <begin position="30"/>
        <end position="937"/>
    </location>
</feature>
<dbReference type="RefSeq" id="WP_147303430.1">
    <property type="nucleotide sequence ID" value="NZ_MSSW01000072.1"/>
</dbReference>
<dbReference type="SUPFAM" id="SSF48208">
    <property type="entry name" value="Six-hairpin glycosidases"/>
    <property type="match status" value="1"/>
</dbReference>
<dbReference type="InterPro" id="IPR008928">
    <property type="entry name" value="6-hairpin_glycosidase_sf"/>
</dbReference>
<accession>A0A3E0E7V9</accession>
<keyword evidence="3" id="KW-1185">Reference proteome</keyword>
<dbReference type="GO" id="GO:0005975">
    <property type="term" value="P:carbohydrate metabolic process"/>
    <property type="evidence" value="ECO:0007669"/>
    <property type="project" value="InterPro"/>
</dbReference>
<gene>
    <name evidence="2" type="ORF">C8N25_101159</name>
</gene>
<dbReference type="InterPro" id="IPR012341">
    <property type="entry name" value="6hp_glycosidase-like_sf"/>
</dbReference>
<name>A0A3E0E7V9_9BACT</name>
<comment type="caution">
    <text evidence="2">The sequence shown here is derived from an EMBL/GenBank/DDBJ whole genome shotgun (WGS) entry which is preliminary data.</text>
</comment>
<evidence type="ECO:0000313" key="3">
    <source>
        <dbReference type="Proteomes" id="UP000256405"/>
    </source>
</evidence>
<organism evidence="2 3">
    <name type="scientific">Algoriphagus antarcticus</name>
    <dbReference type="NCBI Taxonomy" id="238540"/>
    <lineage>
        <taxon>Bacteria</taxon>
        <taxon>Pseudomonadati</taxon>
        <taxon>Bacteroidota</taxon>
        <taxon>Cytophagia</taxon>
        <taxon>Cytophagales</taxon>
        <taxon>Cyclobacteriaceae</taxon>
        <taxon>Algoriphagus</taxon>
    </lineage>
</organism>
<proteinExistence type="predicted"/>
<dbReference type="AlphaFoldDB" id="A0A3E0E7V9"/>
<keyword evidence="1" id="KW-0732">Signal</keyword>
<protein>
    <submittedName>
        <fullName evidence="2">Uncharacterized protein</fullName>
    </submittedName>
</protein>
<dbReference type="OrthoDB" id="603279at2"/>
<feature type="signal peptide" evidence="1">
    <location>
        <begin position="1"/>
        <end position="29"/>
    </location>
</feature>
<evidence type="ECO:0000313" key="2">
    <source>
        <dbReference type="EMBL" id="REG94332.1"/>
    </source>
</evidence>
<dbReference type="Proteomes" id="UP000256405">
    <property type="component" value="Unassembled WGS sequence"/>
</dbReference>
<reference evidence="2 3" key="1">
    <citation type="submission" date="2018-08" db="EMBL/GenBank/DDBJ databases">
        <title>Genomic Encyclopedia of Archaeal and Bacterial Type Strains, Phase II (KMG-II): from individual species to whole genera.</title>
        <authorList>
            <person name="Goeker M."/>
        </authorList>
    </citation>
    <scope>NUCLEOTIDE SEQUENCE [LARGE SCALE GENOMIC DNA]</scope>
    <source>
        <strain evidence="2 3">DSM 15986</strain>
    </source>
</reference>